<name>A0A7Y9IDB0_9ACTN</name>
<dbReference type="InterPro" id="IPR017871">
    <property type="entry name" value="ABC_transporter-like_CS"/>
</dbReference>
<dbReference type="GO" id="GO:0005524">
    <property type="term" value="F:ATP binding"/>
    <property type="evidence" value="ECO:0007669"/>
    <property type="project" value="UniProtKB-KW"/>
</dbReference>
<comment type="caution">
    <text evidence="6">The sequence shown here is derived from an EMBL/GenBank/DDBJ whole genome shotgun (WGS) entry which is preliminary data.</text>
</comment>
<organism evidence="6 7">
    <name type="scientific">Microlunatus parietis</name>
    <dbReference type="NCBI Taxonomy" id="682979"/>
    <lineage>
        <taxon>Bacteria</taxon>
        <taxon>Bacillati</taxon>
        <taxon>Actinomycetota</taxon>
        <taxon>Actinomycetes</taxon>
        <taxon>Propionibacteriales</taxon>
        <taxon>Propionibacteriaceae</taxon>
        <taxon>Microlunatus</taxon>
    </lineage>
</organism>
<dbReference type="GO" id="GO:0055085">
    <property type="term" value="P:transmembrane transport"/>
    <property type="evidence" value="ECO:0007669"/>
    <property type="project" value="UniProtKB-ARBA"/>
</dbReference>
<dbReference type="NCBIfam" id="TIGR01727">
    <property type="entry name" value="oligo_HPY"/>
    <property type="match status" value="1"/>
</dbReference>
<reference evidence="6 7" key="1">
    <citation type="submission" date="2020-07" db="EMBL/GenBank/DDBJ databases">
        <title>Sequencing the genomes of 1000 actinobacteria strains.</title>
        <authorList>
            <person name="Klenk H.-P."/>
        </authorList>
    </citation>
    <scope>NUCLEOTIDE SEQUENCE [LARGE SCALE GENOMIC DNA]</scope>
    <source>
        <strain evidence="6 7">DSM 22083</strain>
    </source>
</reference>
<dbReference type="InterPro" id="IPR003439">
    <property type="entry name" value="ABC_transporter-like_ATP-bd"/>
</dbReference>
<evidence type="ECO:0000256" key="2">
    <source>
        <dbReference type="ARBA" id="ARBA00022448"/>
    </source>
</evidence>
<proteinExistence type="inferred from homology"/>
<dbReference type="AlphaFoldDB" id="A0A7Y9IDB0"/>
<evidence type="ECO:0000256" key="3">
    <source>
        <dbReference type="ARBA" id="ARBA00022741"/>
    </source>
</evidence>
<keyword evidence="2" id="KW-0813">Transport</keyword>
<dbReference type="Proteomes" id="UP000569914">
    <property type="component" value="Unassembled WGS sequence"/>
</dbReference>
<dbReference type="GO" id="GO:0015833">
    <property type="term" value="P:peptide transport"/>
    <property type="evidence" value="ECO:0007669"/>
    <property type="project" value="InterPro"/>
</dbReference>
<evidence type="ECO:0000259" key="5">
    <source>
        <dbReference type="PROSITE" id="PS50893"/>
    </source>
</evidence>
<dbReference type="SUPFAM" id="SSF52540">
    <property type="entry name" value="P-loop containing nucleoside triphosphate hydrolases"/>
    <property type="match status" value="1"/>
</dbReference>
<dbReference type="InterPro" id="IPR013563">
    <property type="entry name" value="Oligopep_ABC_C"/>
</dbReference>
<keyword evidence="3" id="KW-0547">Nucleotide-binding</keyword>
<gene>
    <name evidence="6" type="ORF">BKA15_005810</name>
</gene>
<feature type="domain" description="ABC transporter" evidence="5">
    <location>
        <begin position="5"/>
        <end position="254"/>
    </location>
</feature>
<dbReference type="Gene3D" id="3.40.50.300">
    <property type="entry name" value="P-loop containing nucleotide triphosphate hydrolases"/>
    <property type="match status" value="1"/>
</dbReference>
<dbReference type="InterPro" id="IPR003593">
    <property type="entry name" value="AAA+_ATPase"/>
</dbReference>
<evidence type="ECO:0000256" key="1">
    <source>
        <dbReference type="ARBA" id="ARBA00005417"/>
    </source>
</evidence>
<dbReference type="SMART" id="SM00382">
    <property type="entry name" value="AAA"/>
    <property type="match status" value="1"/>
</dbReference>
<dbReference type="RefSeq" id="WP_179756818.1">
    <property type="nucleotide sequence ID" value="NZ_JACCBU010000001.1"/>
</dbReference>
<dbReference type="InterPro" id="IPR050319">
    <property type="entry name" value="ABC_transp_ATP-bind"/>
</dbReference>
<protein>
    <submittedName>
        <fullName evidence="6">Peptide/nickel transport system ATP-binding protein/oligopeptide transport system ATP-binding protein</fullName>
    </submittedName>
</protein>
<dbReference type="NCBIfam" id="NF008453">
    <property type="entry name" value="PRK11308.1"/>
    <property type="match status" value="1"/>
</dbReference>
<comment type="similarity">
    <text evidence="1">Belongs to the ABC transporter superfamily.</text>
</comment>
<sequence>MTELLRVEGLVKHFPIRRGVLRRQVGVVRAVDGLDFGVAAGKTLSLVGESGCGKSTTGRLLARLIEPTEGRVWLESDELTALPPARLRARRRDIQIMFQDPFSSLSPRLTVAEIIAEPLRVQGLYRAGGRNRVHELLELVGLRTEHAYRYPHEFSGGQRQRIGLARALALEPKVLILDEPVSALDVSVQAQVVNQLQDLQQRLGLAYVFISHNLSVVRHLSDQIAVMYLGMIVEQGSREQLYQRPRHPYTKALLSAVPIPDPDRREERERIRLTGDVPSVSNPPSGCRFRTRCWKAQDVCATTPPPLAELTADGHLSACHFPENVDPATSMTVESQDQER</sequence>
<dbReference type="EMBL" id="JACCBU010000001">
    <property type="protein sequence ID" value="NYE74481.1"/>
    <property type="molecule type" value="Genomic_DNA"/>
</dbReference>
<dbReference type="Pfam" id="PF00005">
    <property type="entry name" value="ABC_tran"/>
    <property type="match status" value="1"/>
</dbReference>
<dbReference type="PANTHER" id="PTHR43776:SF7">
    <property type="entry name" value="D,D-DIPEPTIDE TRANSPORT ATP-BINDING PROTEIN DDPF-RELATED"/>
    <property type="match status" value="1"/>
</dbReference>
<dbReference type="PROSITE" id="PS50893">
    <property type="entry name" value="ABC_TRANSPORTER_2"/>
    <property type="match status" value="1"/>
</dbReference>
<dbReference type="PANTHER" id="PTHR43776">
    <property type="entry name" value="TRANSPORT ATP-BINDING PROTEIN"/>
    <property type="match status" value="1"/>
</dbReference>
<dbReference type="Pfam" id="PF08352">
    <property type="entry name" value="oligo_HPY"/>
    <property type="match status" value="1"/>
</dbReference>
<evidence type="ECO:0000313" key="6">
    <source>
        <dbReference type="EMBL" id="NYE74481.1"/>
    </source>
</evidence>
<dbReference type="PROSITE" id="PS00211">
    <property type="entry name" value="ABC_TRANSPORTER_1"/>
    <property type="match status" value="1"/>
</dbReference>
<accession>A0A7Y9IDB0</accession>
<evidence type="ECO:0000313" key="7">
    <source>
        <dbReference type="Proteomes" id="UP000569914"/>
    </source>
</evidence>
<keyword evidence="7" id="KW-1185">Reference proteome</keyword>
<evidence type="ECO:0000256" key="4">
    <source>
        <dbReference type="ARBA" id="ARBA00022840"/>
    </source>
</evidence>
<dbReference type="CDD" id="cd03257">
    <property type="entry name" value="ABC_NikE_OppD_transporters"/>
    <property type="match status" value="1"/>
</dbReference>
<keyword evidence="4 6" id="KW-0067">ATP-binding</keyword>
<dbReference type="GO" id="GO:0016887">
    <property type="term" value="F:ATP hydrolysis activity"/>
    <property type="evidence" value="ECO:0007669"/>
    <property type="project" value="InterPro"/>
</dbReference>
<dbReference type="InterPro" id="IPR027417">
    <property type="entry name" value="P-loop_NTPase"/>
</dbReference>
<dbReference type="FunFam" id="3.40.50.300:FF:000016">
    <property type="entry name" value="Oligopeptide ABC transporter ATP-binding component"/>
    <property type="match status" value="1"/>
</dbReference>